<dbReference type="STRING" id="1121284.SAMN05660493_01281"/>
<evidence type="ECO:0000313" key="2">
    <source>
        <dbReference type="Proteomes" id="UP000187261"/>
    </source>
</evidence>
<dbReference type="AlphaFoldDB" id="A0A1U7PXA4"/>
<name>A0A1U7PXA4_9FLAO</name>
<keyword evidence="2" id="KW-1185">Reference proteome</keyword>
<dbReference type="OrthoDB" id="1250215at2"/>
<protein>
    <submittedName>
        <fullName evidence="1">Uncharacterized protein</fullName>
    </submittedName>
</protein>
<dbReference type="Proteomes" id="UP000187261">
    <property type="component" value="Unassembled WGS sequence"/>
</dbReference>
<proteinExistence type="predicted"/>
<dbReference type="EMBL" id="FTPU01000011">
    <property type="protein sequence ID" value="SIT96592.1"/>
    <property type="molecule type" value="Genomic_DNA"/>
</dbReference>
<organism evidence="1 2">
    <name type="scientific">Epilithonimonas bovis DSM 19482</name>
    <dbReference type="NCBI Taxonomy" id="1121284"/>
    <lineage>
        <taxon>Bacteria</taxon>
        <taxon>Pseudomonadati</taxon>
        <taxon>Bacteroidota</taxon>
        <taxon>Flavobacteriia</taxon>
        <taxon>Flavobacteriales</taxon>
        <taxon>Weeksellaceae</taxon>
        <taxon>Chryseobacterium group</taxon>
        <taxon>Epilithonimonas</taxon>
    </lineage>
</organism>
<dbReference type="RefSeq" id="WP_076782810.1">
    <property type="nucleotide sequence ID" value="NZ_FTPU01000011.1"/>
</dbReference>
<gene>
    <name evidence="1" type="ORF">SAMN05660493_01281</name>
</gene>
<reference evidence="2" key="1">
    <citation type="submission" date="2016-10" db="EMBL/GenBank/DDBJ databases">
        <authorList>
            <person name="Varghese N."/>
            <person name="Submissions S."/>
        </authorList>
    </citation>
    <scope>NUCLEOTIDE SEQUENCE [LARGE SCALE GENOMIC DNA]</scope>
    <source>
        <strain evidence="2">DSM 19482</strain>
    </source>
</reference>
<evidence type="ECO:0000313" key="1">
    <source>
        <dbReference type="EMBL" id="SIT96592.1"/>
    </source>
</evidence>
<sequence>MISGDFNHDGEEDYLANVSNSFNRTSAVPSQYFPIIITIKNGKYFIYKLDQFYDAKSVGGKININDQDYILLFSKNPDDDHTITKDTFNFANNNIMMLDKKTLK</sequence>
<accession>A0A1U7PXA4</accession>